<evidence type="ECO:0000256" key="4">
    <source>
        <dbReference type="ARBA" id="ARBA00022692"/>
    </source>
</evidence>
<dbReference type="PANTHER" id="PTHR30193:SF41">
    <property type="entry name" value="DIACETYLCHITOBIOSE UPTAKE SYSTEM PERMEASE PROTEIN NGCF"/>
    <property type="match status" value="1"/>
</dbReference>
<dbReference type="CDD" id="cd06261">
    <property type="entry name" value="TM_PBP2"/>
    <property type="match status" value="1"/>
</dbReference>
<dbReference type="PANTHER" id="PTHR30193">
    <property type="entry name" value="ABC TRANSPORTER PERMEASE PROTEIN"/>
    <property type="match status" value="1"/>
</dbReference>
<keyword evidence="3" id="KW-1003">Cell membrane</keyword>
<feature type="transmembrane region" description="Helical" evidence="7">
    <location>
        <begin position="171"/>
        <end position="191"/>
    </location>
</feature>
<dbReference type="Gene3D" id="1.10.3720.10">
    <property type="entry name" value="MetI-like"/>
    <property type="match status" value="1"/>
</dbReference>
<proteinExistence type="inferred from homology"/>
<keyword evidence="4 7" id="KW-0812">Transmembrane</keyword>
<accession>A0ABP6N942</accession>
<dbReference type="SUPFAM" id="SSF161098">
    <property type="entry name" value="MetI-like"/>
    <property type="match status" value="1"/>
</dbReference>
<feature type="transmembrane region" description="Helical" evidence="7">
    <location>
        <begin position="68"/>
        <end position="93"/>
    </location>
</feature>
<evidence type="ECO:0000313" key="11">
    <source>
        <dbReference type="Proteomes" id="UP001501637"/>
    </source>
</evidence>
<comment type="caution">
    <text evidence="10">The sequence shown here is derived from an EMBL/GenBank/DDBJ whole genome shotgun (WGS) entry which is preliminary data.</text>
</comment>
<evidence type="ECO:0000256" key="1">
    <source>
        <dbReference type="ARBA" id="ARBA00004651"/>
    </source>
</evidence>
<organism evidence="10 11">
    <name type="scientific">Streptomyces rectiviolaceus</name>
    <dbReference type="NCBI Taxonomy" id="332591"/>
    <lineage>
        <taxon>Bacteria</taxon>
        <taxon>Bacillati</taxon>
        <taxon>Actinomycetota</taxon>
        <taxon>Actinomycetes</taxon>
        <taxon>Kitasatosporales</taxon>
        <taxon>Streptomycetaceae</taxon>
        <taxon>Streptomyces</taxon>
    </lineage>
</organism>
<sequence>MSEAGRSGVKTDTRVDDSPPSKKAQDRAGGRKSPNRLLFLLAVLLPPRFTPESVRYDRRYRTLDKYRFIAGFLSLPLAFYALFVISPFIQAIYYSFTDWSGGPVANFIGFDNFTKMWNDERFWDSLEVSVTLAIVAPLITLVLGMFFAYMITSGGRHRKGRAIAGVAGSSFYKVVYFFPQVLSVAIIAVVWGRVFNTNSGLINGGLDKLGIDGPAWLGGDRGLALIAVMAVLSWSFVGFYVVLFSAAMGAIPKDIYEAALLDGAGRGRTFFSVTLPLIFDTVRTGWIYMGIQALDSFAIVLVMVPEHVLKVTPVFLYERFRDGQYGYATSIGVVLLVLSMAFSLIVMRIGNRDRIEY</sequence>
<comment type="similarity">
    <text evidence="7">Belongs to the binding-protein-dependent transport system permease family.</text>
</comment>
<dbReference type="InterPro" id="IPR000515">
    <property type="entry name" value="MetI-like"/>
</dbReference>
<evidence type="ECO:0000256" key="8">
    <source>
        <dbReference type="SAM" id="MobiDB-lite"/>
    </source>
</evidence>
<evidence type="ECO:0000256" key="2">
    <source>
        <dbReference type="ARBA" id="ARBA00022448"/>
    </source>
</evidence>
<keyword evidence="5 7" id="KW-1133">Transmembrane helix</keyword>
<keyword evidence="6 7" id="KW-0472">Membrane</keyword>
<evidence type="ECO:0000259" key="9">
    <source>
        <dbReference type="PROSITE" id="PS50928"/>
    </source>
</evidence>
<dbReference type="Pfam" id="PF00528">
    <property type="entry name" value="BPD_transp_1"/>
    <property type="match status" value="1"/>
</dbReference>
<feature type="region of interest" description="Disordered" evidence="8">
    <location>
        <begin position="1"/>
        <end position="31"/>
    </location>
</feature>
<evidence type="ECO:0000256" key="5">
    <source>
        <dbReference type="ARBA" id="ARBA00022989"/>
    </source>
</evidence>
<dbReference type="Proteomes" id="UP001501637">
    <property type="component" value="Unassembled WGS sequence"/>
</dbReference>
<keyword evidence="11" id="KW-1185">Reference proteome</keyword>
<protein>
    <submittedName>
        <fullName evidence="10">Sugar ABC transporter permease</fullName>
    </submittedName>
</protein>
<feature type="transmembrane region" description="Helical" evidence="7">
    <location>
        <begin position="223"/>
        <end position="243"/>
    </location>
</feature>
<evidence type="ECO:0000256" key="3">
    <source>
        <dbReference type="ARBA" id="ARBA00022475"/>
    </source>
</evidence>
<evidence type="ECO:0000313" key="10">
    <source>
        <dbReference type="EMBL" id="GAA3140549.1"/>
    </source>
</evidence>
<name>A0ABP6N942_9ACTN</name>
<dbReference type="EMBL" id="BAAAUG010000162">
    <property type="protein sequence ID" value="GAA3140549.1"/>
    <property type="molecule type" value="Genomic_DNA"/>
</dbReference>
<feature type="domain" description="ABC transmembrane type-1" evidence="9">
    <location>
        <begin position="126"/>
        <end position="346"/>
    </location>
</feature>
<reference evidence="11" key="1">
    <citation type="journal article" date="2019" name="Int. J. Syst. Evol. Microbiol.">
        <title>The Global Catalogue of Microorganisms (GCM) 10K type strain sequencing project: providing services to taxonomists for standard genome sequencing and annotation.</title>
        <authorList>
            <consortium name="The Broad Institute Genomics Platform"/>
            <consortium name="The Broad Institute Genome Sequencing Center for Infectious Disease"/>
            <person name="Wu L."/>
            <person name="Ma J."/>
        </authorList>
    </citation>
    <scope>NUCLEOTIDE SEQUENCE [LARGE SCALE GENOMIC DNA]</scope>
    <source>
        <strain evidence="11">JCM 9092</strain>
    </source>
</reference>
<keyword evidence="2 7" id="KW-0813">Transport</keyword>
<feature type="transmembrane region" description="Helical" evidence="7">
    <location>
        <begin position="128"/>
        <end position="151"/>
    </location>
</feature>
<dbReference type="InterPro" id="IPR035906">
    <property type="entry name" value="MetI-like_sf"/>
</dbReference>
<feature type="transmembrane region" description="Helical" evidence="7">
    <location>
        <begin position="286"/>
        <end position="305"/>
    </location>
</feature>
<comment type="subcellular location">
    <subcellularLocation>
        <location evidence="1 7">Cell membrane</location>
        <topology evidence="1 7">Multi-pass membrane protein</topology>
    </subcellularLocation>
</comment>
<dbReference type="PROSITE" id="PS50928">
    <property type="entry name" value="ABC_TM1"/>
    <property type="match status" value="1"/>
</dbReference>
<dbReference type="InterPro" id="IPR051393">
    <property type="entry name" value="ABC_transporter_permease"/>
</dbReference>
<evidence type="ECO:0000256" key="6">
    <source>
        <dbReference type="ARBA" id="ARBA00023136"/>
    </source>
</evidence>
<evidence type="ECO:0000256" key="7">
    <source>
        <dbReference type="RuleBase" id="RU363032"/>
    </source>
</evidence>
<feature type="compositionally biased region" description="Basic and acidic residues" evidence="8">
    <location>
        <begin position="9"/>
        <end position="29"/>
    </location>
</feature>
<feature type="transmembrane region" description="Helical" evidence="7">
    <location>
        <begin position="325"/>
        <end position="347"/>
    </location>
</feature>
<gene>
    <name evidence="10" type="ORF">GCM10010449_70650</name>
</gene>